<feature type="signal peptide" evidence="1">
    <location>
        <begin position="1"/>
        <end position="21"/>
    </location>
</feature>
<dbReference type="Proteomes" id="UP000054776">
    <property type="component" value="Unassembled WGS sequence"/>
</dbReference>
<protein>
    <submittedName>
        <fullName evidence="2">Uncharacterized protein</fullName>
    </submittedName>
</protein>
<accession>A0A0V0YYN7</accession>
<reference evidence="2 3" key="1">
    <citation type="submission" date="2015-01" db="EMBL/GenBank/DDBJ databases">
        <title>Evolution of Trichinella species and genotypes.</title>
        <authorList>
            <person name="Korhonen P.K."/>
            <person name="Edoardo P."/>
            <person name="Giuseppe L.R."/>
            <person name="Gasser R.B."/>
        </authorList>
    </citation>
    <scope>NUCLEOTIDE SEQUENCE [LARGE SCALE GENOMIC DNA]</scope>
    <source>
        <strain evidence="2">ISS3</strain>
    </source>
</reference>
<evidence type="ECO:0000313" key="2">
    <source>
        <dbReference type="EMBL" id="KRY05260.1"/>
    </source>
</evidence>
<gene>
    <name evidence="2" type="ORF">T01_13616</name>
</gene>
<keyword evidence="1" id="KW-0732">Signal</keyword>
<proteinExistence type="predicted"/>
<dbReference type="InParanoid" id="A0A0V0YYN7"/>
<sequence length="80" mass="9354">MISRICLCQILFAFLVTSLAAFKLNQGVTTTKLSASDEFLDFTGSVLFESFLFPIQEFYFNIYKVSFVTKHPYMYFYTCR</sequence>
<name>A0A0V0YYN7_TRISP</name>
<organism evidence="2 3">
    <name type="scientific">Trichinella spiralis</name>
    <name type="common">Trichina worm</name>
    <dbReference type="NCBI Taxonomy" id="6334"/>
    <lineage>
        <taxon>Eukaryota</taxon>
        <taxon>Metazoa</taxon>
        <taxon>Ecdysozoa</taxon>
        <taxon>Nematoda</taxon>
        <taxon>Enoplea</taxon>
        <taxon>Dorylaimia</taxon>
        <taxon>Trichinellida</taxon>
        <taxon>Trichinellidae</taxon>
        <taxon>Trichinella</taxon>
    </lineage>
</organism>
<comment type="caution">
    <text evidence="2">The sequence shown here is derived from an EMBL/GenBank/DDBJ whole genome shotgun (WGS) entry which is preliminary data.</text>
</comment>
<evidence type="ECO:0000256" key="1">
    <source>
        <dbReference type="SAM" id="SignalP"/>
    </source>
</evidence>
<dbReference type="AlphaFoldDB" id="A0A0V0YYN7"/>
<feature type="chain" id="PRO_5006873497" evidence="1">
    <location>
        <begin position="22"/>
        <end position="80"/>
    </location>
</feature>
<keyword evidence="3" id="KW-1185">Reference proteome</keyword>
<dbReference type="EMBL" id="JYDH01003752">
    <property type="protein sequence ID" value="KRY05260.1"/>
    <property type="molecule type" value="Genomic_DNA"/>
</dbReference>
<evidence type="ECO:0000313" key="3">
    <source>
        <dbReference type="Proteomes" id="UP000054776"/>
    </source>
</evidence>